<keyword evidence="4" id="KW-0597">Phosphoprotein</keyword>
<dbReference type="NCBIfam" id="TIGR01513">
    <property type="entry name" value="NAPRTase_put"/>
    <property type="match status" value="1"/>
</dbReference>
<dbReference type="PANTHER" id="PTHR11098">
    <property type="entry name" value="NICOTINATE PHOSPHORIBOSYLTRANSFERASE"/>
    <property type="match status" value="1"/>
</dbReference>
<dbReference type="SUPFAM" id="SSF54675">
    <property type="entry name" value="Nicotinate/Quinolinate PRTase N-terminal domain-like"/>
    <property type="match status" value="1"/>
</dbReference>
<dbReference type="InterPro" id="IPR000408">
    <property type="entry name" value="Reg_chr_condens"/>
</dbReference>
<accession>A0A368TVH0</accession>
<dbReference type="EC" id="6.3.4.21" evidence="3 9"/>
<dbReference type="InterPro" id="IPR040727">
    <property type="entry name" value="NAPRTase_N"/>
</dbReference>
<dbReference type="GO" id="GO:0005829">
    <property type="term" value="C:cytosol"/>
    <property type="evidence" value="ECO:0007669"/>
    <property type="project" value="TreeGrafter"/>
</dbReference>
<dbReference type="GO" id="GO:0034355">
    <property type="term" value="P:NAD+ biosynthetic process via the salvage pathway"/>
    <property type="evidence" value="ECO:0007669"/>
    <property type="project" value="TreeGrafter"/>
</dbReference>
<keyword evidence="5 9" id="KW-0436">Ligase</keyword>
<dbReference type="RefSeq" id="WP_114487728.1">
    <property type="nucleotide sequence ID" value="NZ_CBCSHM010000108.1"/>
</dbReference>
<dbReference type="OrthoDB" id="9771406at2"/>
<comment type="pathway">
    <text evidence="1 9">Cofactor biosynthesis; NAD(+) biosynthesis; nicotinate D-ribonucleotide from nicotinate: step 1/1.</text>
</comment>
<comment type="caution">
    <text evidence="12">The sequence shown here is derived from an EMBL/GenBank/DDBJ whole genome shotgun (WGS) entry which is preliminary data.</text>
</comment>
<dbReference type="InterPro" id="IPR041525">
    <property type="entry name" value="N/Namide_PRibTrfase"/>
</dbReference>
<dbReference type="GO" id="GO:0016757">
    <property type="term" value="F:glycosyltransferase activity"/>
    <property type="evidence" value="ECO:0007669"/>
    <property type="project" value="UniProtKB-KW"/>
</dbReference>
<dbReference type="PIRSF" id="PIRSF000484">
    <property type="entry name" value="NAPRT"/>
    <property type="match status" value="1"/>
</dbReference>
<dbReference type="Pfam" id="PF04095">
    <property type="entry name" value="NAPRTase"/>
    <property type="match status" value="1"/>
</dbReference>
<comment type="similarity">
    <text evidence="2 9">Belongs to the NAPRTase family.</text>
</comment>
<dbReference type="UniPathway" id="UPA00253">
    <property type="reaction ID" value="UER00457"/>
</dbReference>
<evidence type="ECO:0000256" key="3">
    <source>
        <dbReference type="ARBA" id="ARBA00013236"/>
    </source>
</evidence>
<dbReference type="Gene3D" id="3.20.140.10">
    <property type="entry name" value="nicotinate phosphoribosyltransferase"/>
    <property type="match status" value="1"/>
</dbReference>
<dbReference type="AlphaFoldDB" id="A0A368TVH0"/>
<evidence type="ECO:0000256" key="2">
    <source>
        <dbReference type="ARBA" id="ARBA00010897"/>
    </source>
</evidence>
<dbReference type="Gene3D" id="3.20.20.70">
    <property type="entry name" value="Aldolase class I"/>
    <property type="match status" value="1"/>
</dbReference>
<organism evidence="12 13">
    <name type="scientific">Vreelandella rituensis</name>
    <dbReference type="NCBI Taxonomy" id="2282306"/>
    <lineage>
        <taxon>Bacteria</taxon>
        <taxon>Pseudomonadati</taxon>
        <taxon>Pseudomonadota</taxon>
        <taxon>Gammaproteobacteria</taxon>
        <taxon>Oceanospirillales</taxon>
        <taxon>Halomonadaceae</taxon>
        <taxon>Vreelandella</taxon>
    </lineage>
</organism>
<dbReference type="Pfam" id="PF17767">
    <property type="entry name" value="NAPRTase_N"/>
    <property type="match status" value="1"/>
</dbReference>
<evidence type="ECO:0000256" key="7">
    <source>
        <dbReference type="ARBA" id="ARBA00022679"/>
    </source>
</evidence>
<comment type="PTM">
    <text evidence="9">Transiently phosphorylated on a His residue during the reaction cycle. Phosphorylation strongly increases the affinity for substrates and increases the rate of nicotinate D-ribonucleotide production. Dephosphorylation regenerates the low-affinity form of the enzyme, leading to product release.</text>
</comment>
<dbReference type="InterPro" id="IPR036068">
    <property type="entry name" value="Nicotinate_pribotase-like_C"/>
</dbReference>
<evidence type="ECO:0000313" key="13">
    <source>
        <dbReference type="Proteomes" id="UP000253204"/>
    </source>
</evidence>
<reference evidence="12 13" key="1">
    <citation type="submission" date="2018-07" db="EMBL/GenBank/DDBJ databases">
        <title>Halomonas rutogse sp. nov., isolated from Lake TangqianCo on Tibetan Plateau.</title>
        <authorList>
            <person name="Lu H."/>
            <person name="Xing P."/>
            <person name="Wu Q."/>
        </authorList>
    </citation>
    <scope>NUCLEOTIDE SEQUENCE [LARGE SCALE GENOMIC DNA]</scope>
    <source>
        <strain evidence="12 13">TQ8S</strain>
    </source>
</reference>
<dbReference type="PROSITE" id="PS00626">
    <property type="entry name" value="RCC1_2"/>
    <property type="match status" value="1"/>
</dbReference>
<keyword evidence="12" id="KW-0328">Glycosyltransferase</keyword>
<evidence type="ECO:0000259" key="10">
    <source>
        <dbReference type="Pfam" id="PF04095"/>
    </source>
</evidence>
<comment type="catalytic activity">
    <reaction evidence="8 9">
        <text>5-phospho-alpha-D-ribose 1-diphosphate + nicotinate + ATP + H2O = nicotinate beta-D-ribonucleotide + ADP + phosphate + diphosphate</text>
        <dbReference type="Rhea" id="RHEA:36163"/>
        <dbReference type="ChEBI" id="CHEBI:15377"/>
        <dbReference type="ChEBI" id="CHEBI:30616"/>
        <dbReference type="ChEBI" id="CHEBI:32544"/>
        <dbReference type="ChEBI" id="CHEBI:33019"/>
        <dbReference type="ChEBI" id="CHEBI:43474"/>
        <dbReference type="ChEBI" id="CHEBI:57502"/>
        <dbReference type="ChEBI" id="CHEBI:58017"/>
        <dbReference type="ChEBI" id="CHEBI:456216"/>
        <dbReference type="EC" id="6.3.4.21"/>
    </reaction>
</comment>
<feature type="domain" description="Nicotinate phosphoribosyltransferase N-terminal" evidence="11">
    <location>
        <begin position="16"/>
        <end position="138"/>
    </location>
</feature>
<keyword evidence="13" id="KW-1185">Reference proteome</keyword>
<name>A0A368TVH0_9GAMM</name>
<evidence type="ECO:0000256" key="8">
    <source>
        <dbReference type="ARBA" id="ARBA00048668"/>
    </source>
</evidence>
<evidence type="ECO:0000256" key="1">
    <source>
        <dbReference type="ARBA" id="ARBA00004952"/>
    </source>
</evidence>
<keyword evidence="6 9" id="KW-0662">Pyridine nucleotide biosynthesis</keyword>
<keyword evidence="7 9" id="KW-0808">Transferase</keyword>
<proteinExistence type="inferred from homology"/>
<protein>
    <recommendedName>
        <fullName evidence="3 9">Nicotinate phosphoribosyltransferase</fullName>
        <ecNumber evidence="3 9">6.3.4.21</ecNumber>
    </recommendedName>
</protein>
<dbReference type="InterPro" id="IPR006405">
    <property type="entry name" value="Nic_PRibTrfase_pncB"/>
</dbReference>
<dbReference type="InterPro" id="IPR007229">
    <property type="entry name" value="Nic_PRibTrfase-Fam"/>
</dbReference>
<dbReference type="NCBIfam" id="NF006696">
    <property type="entry name" value="PRK09243.1-3"/>
    <property type="match status" value="1"/>
</dbReference>
<evidence type="ECO:0000313" key="12">
    <source>
        <dbReference type="EMBL" id="RCV88267.1"/>
    </source>
</evidence>
<evidence type="ECO:0000256" key="6">
    <source>
        <dbReference type="ARBA" id="ARBA00022642"/>
    </source>
</evidence>
<dbReference type="EMBL" id="QPIJ01000041">
    <property type="protein sequence ID" value="RCV88267.1"/>
    <property type="molecule type" value="Genomic_DNA"/>
</dbReference>
<dbReference type="GO" id="GO:0004516">
    <property type="term" value="F:nicotinate phosphoribosyltransferase activity"/>
    <property type="evidence" value="ECO:0007669"/>
    <property type="project" value="UniProtKB-UniRule"/>
</dbReference>
<evidence type="ECO:0000256" key="4">
    <source>
        <dbReference type="ARBA" id="ARBA00022553"/>
    </source>
</evidence>
<gene>
    <name evidence="12" type="ORF">DU506_15060</name>
</gene>
<evidence type="ECO:0000259" key="11">
    <source>
        <dbReference type="Pfam" id="PF17767"/>
    </source>
</evidence>
<feature type="domain" description="Nicotinate/nicotinamide phosphoribosyltransferase" evidence="10">
    <location>
        <begin position="160"/>
        <end position="320"/>
    </location>
</feature>
<dbReference type="PANTHER" id="PTHR11098:SF1">
    <property type="entry name" value="NICOTINATE PHOSPHORIBOSYLTRANSFERASE"/>
    <property type="match status" value="1"/>
</dbReference>
<sequence>MSEPVPAQVEDNDLLLLTDLYQLTMVQAYWKESMQEWATFSLFFRKLPPSRRFMLACGQQHAAALVSQLRFSQANLERLAGTGKFDDGFLEWLEAFRFSGDIWTLPEGTPVFENEPFLEVDAPIAEAQLLESLIMNLVQPETVLASKAVRIAMAADDRPVVDFGMRRMHGVDAAMRGVRAYRTAGIAATSNVLGGLRHGLALNGTMAHSYILAHDDEREAFRTFARQYPETVLLVDTHDTLKGVQMVIELMDEEPELKVSGVRLDSGDLGDLAHRSRAMLDEAGYQTIKIIASSGLDEYKIQALLKDRAPIDAFGVGTQMGVAADAPVIDLSYKLVEYAERPRVKHSSGKINLPGRKQVYRRRDARGRYAGDIIACRDEKRTDGEALLVQLVNNGRLDDEAMALADSARERVQAALKDMPDAMKELEEGATDYPVELSDELSRLVEALS</sequence>
<evidence type="ECO:0000256" key="9">
    <source>
        <dbReference type="RuleBase" id="RU365100"/>
    </source>
</evidence>
<comment type="function">
    <text evidence="9">Catalyzes the first step in the biosynthesis of NAD from nicotinic acid, the ATP-dependent synthesis of beta-nicotinate D-ribonucleotide from nicotinate and 5-phospho-D-ribose 1-phosphate.</text>
</comment>
<evidence type="ECO:0000256" key="5">
    <source>
        <dbReference type="ARBA" id="ARBA00022598"/>
    </source>
</evidence>
<dbReference type="SUPFAM" id="SSF51690">
    <property type="entry name" value="Nicotinate/Quinolinate PRTase C-terminal domain-like"/>
    <property type="match status" value="1"/>
</dbReference>
<dbReference type="NCBIfam" id="NF009131">
    <property type="entry name" value="PRK12484.1"/>
    <property type="match status" value="1"/>
</dbReference>
<dbReference type="InterPro" id="IPR013785">
    <property type="entry name" value="Aldolase_TIM"/>
</dbReference>
<dbReference type="Proteomes" id="UP000253204">
    <property type="component" value="Unassembled WGS sequence"/>
</dbReference>